<reference evidence="2 3" key="1">
    <citation type="submission" date="2013-08" db="EMBL/GenBank/DDBJ databases">
        <authorList>
            <person name="Weinstock G."/>
            <person name="Sodergren E."/>
            <person name="Wylie T."/>
            <person name="Fulton L."/>
            <person name="Fulton R."/>
            <person name="Fronick C."/>
            <person name="O'Laughlin M."/>
            <person name="Godfrey J."/>
            <person name="Miner T."/>
            <person name="Herter B."/>
            <person name="Appelbaum E."/>
            <person name="Cordes M."/>
            <person name="Lek S."/>
            <person name="Wollam A."/>
            <person name="Pepin K.H."/>
            <person name="Palsikar V.B."/>
            <person name="Mitreva M."/>
            <person name="Wilson R.K."/>
        </authorList>
    </citation>
    <scope>NUCLEOTIDE SEQUENCE [LARGE SCALE GENOMIC DNA]</scope>
    <source>
        <strain evidence="2 3">F0041</strain>
    </source>
</reference>
<dbReference type="HOGENOM" id="CLU_2894701_0_0_10"/>
<dbReference type="Proteomes" id="UP000016496">
    <property type="component" value="Unassembled WGS sequence"/>
</dbReference>
<accession>U2DZT6</accession>
<feature type="transmembrane region" description="Helical" evidence="1">
    <location>
        <begin position="12"/>
        <end position="30"/>
    </location>
</feature>
<gene>
    <name evidence="2" type="ORF">HMPREF1981_01648</name>
</gene>
<name>U2DZT6_9BACE</name>
<dbReference type="AlphaFoldDB" id="U2DZT6"/>
<proteinExistence type="predicted"/>
<protein>
    <submittedName>
        <fullName evidence="2">Uncharacterized protein</fullName>
    </submittedName>
</protein>
<keyword evidence="1" id="KW-0472">Membrane</keyword>
<organism evidence="2 3">
    <name type="scientific">Bacteroides pyogenes F0041</name>
    <dbReference type="NCBI Taxonomy" id="1321819"/>
    <lineage>
        <taxon>Bacteria</taxon>
        <taxon>Pseudomonadati</taxon>
        <taxon>Bacteroidota</taxon>
        <taxon>Bacteroidia</taxon>
        <taxon>Bacteroidales</taxon>
        <taxon>Bacteroidaceae</taxon>
        <taxon>Bacteroides</taxon>
    </lineage>
</organism>
<keyword evidence="1" id="KW-0812">Transmembrane</keyword>
<comment type="caution">
    <text evidence="2">The sequence shown here is derived from an EMBL/GenBank/DDBJ whole genome shotgun (WGS) entry which is preliminary data.</text>
</comment>
<keyword evidence="1" id="KW-1133">Transmembrane helix</keyword>
<sequence length="62" mass="6917">MASQATCIPPHFVHITFIFQIFIFPALEAFSTSPEGIVLRAVQTGEARTEGKEPGMKFYEMP</sequence>
<evidence type="ECO:0000256" key="1">
    <source>
        <dbReference type="SAM" id="Phobius"/>
    </source>
</evidence>
<dbReference type="EMBL" id="AWSV01000089">
    <property type="protein sequence ID" value="ERI85476.1"/>
    <property type="molecule type" value="Genomic_DNA"/>
</dbReference>
<evidence type="ECO:0000313" key="3">
    <source>
        <dbReference type="Proteomes" id="UP000016496"/>
    </source>
</evidence>
<evidence type="ECO:0000313" key="2">
    <source>
        <dbReference type="EMBL" id="ERI85476.1"/>
    </source>
</evidence>